<evidence type="ECO:0000313" key="1">
    <source>
        <dbReference type="EMBL" id="CAE7034956.1"/>
    </source>
</evidence>
<dbReference type="AlphaFoldDB" id="A0A812IH54"/>
<keyword evidence="2" id="KW-1185">Reference proteome</keyword>
<evidence type="ECO:0008006" key="3">
    <source>
        <dbReference type="Google" id="ProtNLM"/>
    </source>
</evidence>
<reference evidence="1" key="1">
    <citation type="submission" date="2021-02" db="EMBL/GenBank/DDBJ databases">
        <authorList>
            <person name="Dougan E. K."/>
            <person name="Rhodes N."/>
            <person name="Thang M."/>
            <person name="Chan C."/>
        </authorList>
    </citation>
    <scope>NUCLEOTIDE SEQUENCE</scope>
</reference>
<protein>
    <recommendedName>
        <fullName evidence="3">Sulfotransferase domain-containing protein</fullName>
    </recommendedName>
</protein>
<dbReference type="InterPro" id="IPR027417">
    <property type="entry name" value="P-loop_NTPase"/>
</dbReference>
<dbReference type="SUPFAM" id="SSF52540">
    <property type="entry name" value="P-loop containing nucleoside triphosphate hydrolases"/>
    <property type="match status" value="1"/>
</dbReference>
<comment type="caution">
    <text evidence="1">The sequence shown here is derived from an EMBL/GenBank/DDBJ whole genome shotgun (WGS) entry which is preliminary data.</text>
</comment>
<dbReference type="EMBL" id="CAJNDS010000258">
    <property type="protein sequence ID" value="CAE7034956.1"/>
    <property type="molecule type" value="Genomic_DNA"/>
</dbReference>
<dbReference type="Proteomes" id="UP000604046">
    <property type="component" value="Unassembled WGS sequence"/>
</dbReference>
<dbReference type="Pfam" id="PF13469">
    <property type="entry name" value="Sulfotransfer_3"/>
    <property type="match status" value="1"/>
</dbReference>
<dbReference type="Gene3D" id="3.40.50.300">
    <property type="entry name" value="P-loop containing nucleotide triphosphate hydrolases"/>
    <property type="match status" value="1"/>
</dbReference>
<evidence type="ECO:0000313" key="2">
    <source>
        <dbReference type="Proteomes" id="UP000604046"/>
    </source>
</evidence>
<proteinExistence type="predicted"/>
<dbReference type="OrthoDB" id="408970at2759"/>
<gene>
    <name evidence="1" type="ORF">SNAT2548_LOCUS4229</name>
</gene>
<accession>A0A812IH54</accession>
<organism evidence="1 2">
    <name type="scientific">Symbiodinium natans</name>
    <dbReference type="NCBI Taxonomy" id="878477"/>
    <lineage>
        <taxon>Eukaryota</taxon>
        <taxon>Sar</taxon>
        <taxon>Alveolata</taxon>
        <taxon>Dinophyceae</taxon>
        <taxon>Suessiales</taxon>
        <taxon>Symbiodiniaceae</taxon>
        <taxon>Symbiodinium</taxon>
    </lineage>
</organism>
<sequence>MSDSRCRGLSPKNLLLACLVAAMTLSIGHSFFGFRYEEARPCWLESDRTGGPNLTTLQGDNDADEDRANLAVPVFVSESIGGSDLPLPTDPHDQNQLEKLLSLLRCSGTDTEDCFRFARLAGEAREARRLHTQNQRRFLQDSLAGSKQCSGFSGIRDQHPDLVPMPDWLRPRPYFQDAFADLSIVGLPKTGTTQLYEILGSHPSMIRLNPLRKENCAVYPRTRRDVSLDAPTSEAEETEKRQLQTNLYSFVKSMAASRSLHAKPRGAAPAVTLNGCVNFASVAFTWYYLRPVDRKFILLFRDPADWMWSSWNFFDQRGHLDKGGLGSHGWVTKRNYRSPELFHELIASRSKTLGGQWLVKWRCRSLEDPRLLVRMVGNRSVLFLKNEDLVPSRITLEGGLLDKVSAFAGIDPTKFDPNTYSQVMNCNNQKGFRSKCGNMTTAYKVSGGRSLLPETRVLIYLQFWEICNIWAVEFGIAYRDCLDAANSTAPI</sequence>
<name>A0A812IH54_9DINO</name>